<feature type="compositionally biased region" description="Acidic residues" evidence="1">
    <location>
        <begin position="224"/>
        <end position="233"/>
    </location>
</feature>
<proteinExistence type="predicted"/>
<keyword evidence="2" id="KW-0732">Signal</keyword>
<evidence type="ECO:0000313" key="3">
    <source>
        <dbReference type="EMBL" id="GMG14647.1"/>
    </source>
</evidence>
<evidence type="ECO:0000256" key="2">
    <source>
        <dbReference type="SAM" id="SignalP"/>
    </source>
</evidence>
<dbReference type="OrthoDB" id="122693at2759"/>
<sequence length="280" mass="29238">MASLGLLLLCAALGLARADPAAMHGYGDYGGGDHMMIRHQNSLEFYAPADRGCAMCRNGENCSLAVHNQSVGVFCGDVLSTFQPCCCAFRNECMTTIFSDSCECFDGAREEEIMTTRFYLFVGLSLVAWGLLAYDKMCAGPYKVMNSNHQLLASSPSAARARGEDSVVDTVDSDSEEERARDQNAAAAASTAASSDAATTTSTVGIAAGAATAVVTVAVDVAEEPEADVDDDTTPLRPQPSSPTEEGAASDDAEAGVDSAEERMTDIAKQDQLGGSIQAV</sequence>
<feature type="region of interest" description="Disordered" evidence="1">
    <location>
        <begin position="224"/>
        <end position="280"/>
    </location>
</feature>
<reference evidence="3" key="1">
    <citation type="submission" date="2023-04" db="EMBL/GenBank/DDBJ databases">
        <title>Phytophthora fragariaefolia NBRC 109709.</title>
        <authorList>
            <person name="Ichikawa N."/>
            <person name="Sato H."/>
            <person name="Tonouchi N."/>
        </authorList>
    </citation>
    <scope>NUCLEOTIDE SEQUENCE</scope>
    <source>
        <strain evidence="3">NBRC 109709</strain>
    </source>
</reference>
<feature type="chain" id="PRO_5040856083" evidence="2">
    <location>
        <begin position="19"/>
        <end position="280"/>
    </location>
</feature>
<organism evidence="3 4">
    <name type="scientific">Phytophthora fragariaefolia</name>
    <dbReference type="NCBI Taxonomy" id="1490495"/>
    <lineage>
        <taxon>Eukaryota</taxon>
        <taxon>Sar</taxon>
        <taxon>Stramenopiles</taxon>
        <taxon>Oomycota</taxon>
        <taxon>Peronosporomycetes</taxon>
        <taxon>Peronosporales</taxon>
        <taxon>Peronosporaceae</taxon>
        <taxon>Phytophthora</taxon>
    </lineage>
</organism>
<keyword evidence="4" id="KW-1185">Reference proteome</keyword>
<feature type="signal peptide" evidence="2">
    <location>
        <begin position="1"/>
        <end position="18"/>
    </location>
</feature>
<feature type="compositionally biased region" description="Low complexity" evidence="1">
    <location>
        <begin position="185"/>
        <end position="198"/>
    </location>
</feature>
<feature type="region of interest" description="Disordered" evidence="1">
    <location>
        <begin position="154"/>
        <end position="198"/>
    </location>
</feature>
<name>A0A9W6YL58_9STRA</name>
<evidence type="ECO:0000313" key="4">
    <source>
        <dbReference type="Proteomes" id="UP001165121"/>
    </source>
</evidence>
<protein>
    <submittedName>
        <fullName evidence="3">Unnamed protein product</fullName>
    </submittedName>
</protein>
<dbReference type="Proteomes" id="UP001165121">
    <property type="component" value="Unassembled WGS sequence"/>
</dbReference>
<dbReference type="EMBL" id="BSXT01018853">
    <property type="protein sequence ID" value="GMG14647.1"/>
    <property type="molecule type" value="Genomic_DNA"/>
</dbReference>
<accession>A0A9W6YL58</accession>
<gene>
    <name evidence="3" type="ORF">Pfra01_002917300</name>
</gene>
<feature type="compositionally biased region" description="Basic and acidic residues" evidence="1">
    <location>
        <begin position="260"/>
        <end position="269"/>
    </location>
</feature>
<evidence type="ECO:0000256" key="1">
    <source>
        <dbReference type="SAM" id="MobiDB-lite"/>
    </source>
</evidence>
<dbReference type="AlphaFoldDB" id="A0A9W6YL58"/>
<comment type="caution">
    <text evidence="3">The sequence shown here is derived from an EMBL/GenBank/DDBJ whole genome shotgun (WGS) entry which is preliminary data.</text>
</comment>